<dbReference type="Pfam" id="PF11927">
    <property type="entry name" value="HODM_asu-like"/>
    <property type="match status" value="1"/>
</dbReference>
<gene>
    <name evidence="1" type="ORF">QO034_13625</name>
</gene>
<dbReference type="RefSeq" id="WP_284486089.1">
    <property type="nucleotide sequence ID" value="NZ_JASNJE010000016.1"/>
</dbReference>
<dbReference type="Proteomes" id="UP001227126">
    <property type="component" value="Unassembled WGS sequence"/>
</dbReference>
<dbReference type="EMBL" id="JASNJE010000016">
    <property type="protein sequence ID" value="MDK3074155.1"/>
    <property type="molecule type" value="Genomic_DNA"/>
</dbReference>
<reference evidence="1 2" key="1">
    <citation type="submission" date="2023-05" db="EMBL/GenBank/DDBJ databases">
        <title>Sedimentitalea sp. nov. JM2-8.</title>
        <authorList>
            <person name="Huang J."/>
        </authorList>
    </citation>
    <scope>NUCLEOTIDE SEQUENCE [LARGE SCALE GENOMIC DNA]</scope>
    <source>
        <strain evidence="1 2">JM2-8</strain>
    </source>
</reference>
<evidence type="ECO:0000313" key="2">
    <source>
        <dbReference type="Proteomes" id="UP001227126"/>
    </source>
</evidence>
<sequence>MTIVLQDRIPYDVSEPRALPGLQPLAMHDWLIADEAFGGQMAERERLLDGARDRVVALEDSALEAAGELLDLVLELAYPGEPDVVLRPDGKRVTPDRDDPLGSLGRLVQEDFCILQKRGSEHLLTGAVLCFPASWTLTEKFRRPLTAIHGPVHSYDAPMAKRVQRVFDGVQVGRPMWRFNALEYADPALFQPRRLSEPRVPLRPDEAGYLRSERQSILRLPRTRAVVFSIHTYVLSRQGVGRRLPE</sequence>
<name>A0ABT7FG92_9RHOB</name>
<dbReference type="InterPro" id="IPR021848">
    <property type="entry name" value="HODM_asu-like"/>
</dbReference>
<proteinExistence type="predicted"/>
<organism evidence="1 2">
    <name type="scientific">Sedimentitalea xiamensis</name>
    <dbReference type="NCBI Taxonomy" id="3050037"/>
    <lineage>
        <taxon>Bacteria</taxon>
        <taxon>Pseudomonadati</taxon>
        <taxon>Pseudomonadota</taxon>
        <taxon>Alphaproteobacteria</taxon>
        <taxon>Rhodobacterales</taxon>
        <taxon>Paracoccaceae</taxon>
        <taxon>Sedimentitalea</taxon>
    </lineage>
</organism>
<accession>A0ABT7FG92</accession>
<keyword evidence="2" id="KW-1185">Reference proteome</keyword>
<comment type="caution">
    <text evidence="1">The sequence shown here is derived from an EMBL/GenBank/DDBJ whole genome shotgun (WGS) entry which is preliminary data.</text>
</comment>
<evidence type="ECO:0000313" key="1">
    <source>
        <dbReference type="EMBL" id="MDK3074155.1"/>
    </source>
</evidence>
<protein>
    <submittedName>
        <fullName evidence="1">DUF3445 domain-containing protein</fullName>
    </submittedName>
</protein>